<dbReference type="GO" id="GO:0043565">
    <property type="term" value="F:sequence-specific DNA binding"/>
    <property type="evidence" value="ECO:0007669"/>
    <property type="project" value="InterPro"/>
</dbReference>
<dbReference type="PANTHER" id="PTHR43280">
    <property type="entry name" value="ARAC-FAMILY TRANSCRIPTIONAL REGULATOR"/>
    <property type="match status" value="1"/>
</dbReference>
<dbReference type="SMART" id="SM00342">
    <property type="entry name" value="HTH_ARAC"/>
    <property type="match status" value="1"/>
</dbReference>
<dbReference type="InterPro" id="IPR018060">
    <property type="entry name" value="HTH_AraC"/>
</dbReference>
<evidence type="ECO:0000313" key="6">
    <source>
        <dbReference type="Proteomes" id="UP000244090"/>
    </source>
</evidence>
<sequence length="177" mass="20879">MKIHNHYVFIPVSGLYYQHDSETFLIFRTLKMSRLFKKLRKYIVAILTRNKKKEIAVSSLKISDTIILDVMDKLAKFENNHGFLQPMTLHKLAKKLKTNPKYLSKIINNHYEKNFSSYINDLRIQYLLKELKTDDSLKKYTIKSLAKKLGFGNAESFAKAFKRQTNMNPSEYIHNLK</sequence>
<accession>A0A2T6BT32</accession>
<feature type="domain" description="HTH araC/xylS-type" evidence="4">
    <location>
        <begin position="72"/>
        <end position="175"/>
    </location>
</feature>
<keyword evidence="1" id="KW-0805">Transcription regulation</keyword>
<protein>
    <submittedName>
        <fullName evidence="5">Helix-turn-helix protein</fullName>
    </submittedName>
</protein>
<evidence type="ECO:0000256" key="1">
    <source>
        <dbReference type="ARBA" id="ARBA00023015"/>
    </source>
</evidence>
<gene>
    <name evidence="5" type="ORF">C8N46_11029</name>
</gene>
<dbReference type="InterPro" id="IPR020449">
    <property type="entry name" value="Tscrpt_reg_AraC-type_HTH"/>
</dbReference>
<keyword evidence="2" id="KW-0238">DNA-binding</keyword>
<keyword evidence="3" id="KW-0804">Transcription</keyword>
<evidence type="ECO:0000256" key="2">
    <source>
        <dbReference type="ARBA" id="ARBA00023125"/>
    </source>
</evidence>
<dbReference type="GO" id="GO:0003700">
    <property type="term" value="F:DNA-binding transcription factor activity"/>
    <property type="evidence" value="ECO:0007669"/>
    <property type="project" value="InterPro"/>
</dbReference>
<proteinExistence type="predicted"/>
<evidence type="ECO:0000259" key="4">
    <source>
        <dbReference type="PROSITE" id="PS01124"/>
    </source>
</evidence>
<dbReference type="Proteomes" id="UP000244090">
    <property type="component" value="Unassembled WGS sequence"/>
</dbReference>
<organism evidence="5 6">
    <name type="scientific">Kordia periserrulae</name>
    <dbReference type="NCBI Taxonomy" id="701523"/>
    <lineage>
        <taxon>Bacteria</taxon>
        <taxon>Pseudomonadati</taxon>
        <taxon>Bacteroidota</taxon>
        <taxon>Flavobacteriia</taxon>
        <taxon>Flavobacteriales</taxon>
        <taxon>Flavobacteriaceae</taxon>
        <taxon>Kordia</taxon>
    </lineage>
</organism>
<dbReference type="AlphaFoldDB" id="A0A2T6BT32"/>
<name>A0A2T6BT32_9FLAO</name>
<evidence type="ECO:0000313" key="5">
    <source>
        <dbReference type="EMBL" id="PTX59199.1"/>
    </source>
</evidence>
<dbReference type="SUPFAM" id="SSF46689">
    <property type="entry name" value="Homeodomain-like"/>
    <property type="match status" value="1"/>
</dbReference>
<dbReference type="Gene3D" id="1.10.10.60">
    <property type="entry name" value="Homeodomain-like"/>
    <property type="match status" value="2"/>
</dbReference>
<comment type="caution">
    <text evidence="5">The sequence shown here is derived from an EMBL/GenBank/DDBJ whole genome shotgun (WGS) entry which is preliminary data.</text>
</comment>
<dbReference type="PROSITE" id="PS01124">
    <property type="entry name" value="HTH_ARAC_FAMILY_2"/>
    <property type="match status" value="1"/>
</dbReference>
<reference evidence="5 6" key="1">
    <citation type="submission" date="2018-04" db="EMBL/GenBank/DDBJ databases">
        <title>Genomic Encyclopedia of Archaeal and Bacterial Type Strains, Phase II (KMG-II): from individual species to whole genera.</title>
        <authorList>
            <person name="Goeker M."/>
        </authorList>
    </citation>
    <scope>NUCLEOTIDE SEQUENCE [LARGE SCALE GENOMIC DNA]</scope>
    <source>
        <strain evidence="5 6">DSM 25731</strain>
    </source>
</reference>
<evidence type="ECO:0000256" key="3">
    <source>
        <dbReference type="ARBA" id="ARBA00023163"/>
    </source>
</evidence>
<dbReference type="EMBL" id="QBKT01000010">
    <property type="protein sequence ID" value="PTX59199.1"/>
    <property type="molecule type" value="Genomic_DNA"/>
</dbReference>
<dbReference type="PANTHER" id="PTHR43280:SF34">
    <property type="entry name" value="ARAC-FAMILY TRANSCRIPTIONAL REGULATOR"/>
    <property type="match status" value="1"/>
</dbReference>
<dbReference type="PRINTS" id="PR00032">
    <property type="entry name" value="HTHARAC"/>
</dbReference>
<dbReference type="Pfam" id="PF12833">
    <property type="entry name" value="HTH_18"/>
    <property type="match status" value="1"/>
</dbReference>
<dbReference type="InterPro" id="IPR009057">
    <property type="entry name" value="Homeodomain-like_sf"/>
</dbReference>
<keyword evidence="6" id="KW-1185">Reference proteome</keyword>